<organism evidence="7 8">
    <name type="scientific">Huiozyma naganishii (strain ATCC MYA-139 / BCRC 22969 / CBS 8797 / KCTC 17520 / NBRC 10181 / NCYC 3082 / Yp74L-3)</name>
    <name type="common">Yeast</name>
    <name type="synonym">Kazachstania naganishii</name>
    <dbReference type="NCBI Taxonomy" id="1071383"/>
    <lineage>
        <taxon>Eukaryota</taxon>
        <taxon>Fungi</taxon>
        <taxon>Dikarya</taxon>
        <taxon>Ascomycota</taxon>
        <taxon>Saccharomycotina</taxon>
        <taxon>Saccharomycetes</taxon>
        <taxon>Saccharomycetales</taxon>
        <taxon>Saccharomycetaceae</taxon>
        <taxon>Huiozyma</taxon>
    </lineage>
</organism>
<keyword evidence="2 4" id="KW-0479">Metal-binding</keyword>
<dbReference type="GeneID" id="34525356"/>
<reference evidence="7 8" key="1">
    <citation type="journal article" date="2011" name="Proc. Natl. Acad. Sci. U.S.A.">
        <title>Evolutionary erosion of yeast sex chromosomes by mating-type switching accidents.</title>
        <authorList>
            <person name="Gordon J.L."/>
            <person name="Armisen D."/>
            <person name="Proux-Wera E."/>
            <person name="Oheigeartaigh S.S."/>
            <person name="Byrne K.P."/>
            <person name="Wolfe K.H."/>
        </authorList>
    </citation>
    <scope>NUCLEOTIDE SEQUENCE [LARGE SCALE GENOMIC DNA]</scope>
    <source>
        <strain evidence="8">ATCC MYA-139 / BCRC 22969 / CBS 8797 / CCRC 22969 / KCTC 17520 / NBRC 10181 / NCYC 3082</strain>
    </source>
</reference>
<keyword evidence="8" id="KW-1185">Reference proteome</keyword>
<evidence type="ECO:0000256" key="3">
    <source>
        <dbReference type="ARBA" id="ARBA00023004"/>
    </source>
</evidence>
<reference evidence="8" key="2">
    <citation type="submission" date="2012-08" db="EMBL/GenBank/DDBJ databases">
        <title>Genome sequence of Kazachstania naganishii.</title>
        <authorList>
            <person name="Gordon J.L."/>
            <person name="Armisen D."/>
            <person name="Proux-Wera E."/>
            <person name="OhEigeartaigh S.S."/>
            <person name="Byrne K.P."/>
            <person name="Wolfe K.H."/>
        </authorList>
    </citation>
    <scope>NUCLEOTIDE SEQUENCE [LARGE SCALE GENOMIC DNA]</scope>
    <source>
        <strain evidence="8">ATCC MYA-139 / BCRC 22969 / CBS 8797 / CCRC 22969 / KCTC 17520 / NBRC 10181 / NCYC 3082</strain>
    </source>
</reference>
<evidence type="ECO:0000259" key="6">
    <source>
        <dbReference type="PROSITE" id="PS50255"/>
    </source>
</evidence>
<keyword evidence="3 4" id="KW-0408">Iron</keyword>
<dbReference type="PROSITE" id="PS00191">
    <property type="entry name" value="CYTOCHROME_B5_1"/>
    <property type="match status" value="1"/>
</dbReference>
<dbReference type="GO" id="GO:0046872">
    <property type="term" value="F:metal ion binding"/>
    <property type="evidence" value="ECO:0007669"/>
    <property type="project" value="UniProtKB-UniRule"/>
</dbReference>
<evidence type="ECO:0000256" key="2">
    <source>
        <dbReference type="ARBA" id="ARBA00022723"/>
    </source>
</evidence>
<feature type="compositionally biased region" description="Polar residues" evidence="5">
    <location>
        <begin position="16"/>
        <end position="29"/>
    </location>
</feature>
<dbReference type="Gene3D" id="3.10.120.10">
    <property type="entry name" value="Cytochrome b5-like heme/steroid binding domain"/>
    <property type="match status" value="1"/>
</dbReference>
<dbReference type="SUPFAM" id="SSF55856">
    <property type="entry name" value="Cytochrome b5-like heme/steroid binding domain"/>
    <property type="match status" value="1"/>
</dbReference>
<dbReference type="STRING" id="1071383.J7S6C6"/>
<dbReference type="PANTHER" id="PTHR46237">
    <property type="entry name" value="CYTOCHROME B5 REDUCTASE 4 FAMILY MEMBER"/>
    <property type="match status" value="1"/>
</dbReference>
<dbReference type="GO" id="GO:0020037">
    <property type="term" value="F:heme binding"/>
    <property type="evidence" value="ECO:0007669"/>
    <property type="project" value="UniProtKB-UniRule"/>
</dbReference>
<dbReference type="Pfam" id="PF00173">
    <property type="entry name" value="Cyt-b5"/>
    <property type="match status" value="1"/>
</dbReference>
<dbReference type="KEGG" id="kng:KNAG_0C05780"/>
<evidence type="ECO:0000313" key="7">
    <source>
        <dbReference type="EMBL" id="CCK69676.1"/>
    </source>
</evidence>
<dbReference type="GO" id="GO:0004128">
    <property type="term" value="F:cytochrome-b5 reductase activity, acting on NAD(P)H"/>
    <property type="evidence" value="ECO:0007669"/>
    <property type="project" value="TreeGrafter"/>
</dbReference>
<dbReference type="eggNOG" id="KOG0536">
    <property type="taxonomic scope" value="Eukaryota"/>
</dbReference>
<dbReference type="InterPro" id="IPR001199">
    <property type="entry name" value="Cyt_B5-like_heme/steroid-bd"/>
</dbReference>
<dbReference type="InterPro" id="IPR051872">
    <property type="entry name" value="Cytochrome_b5/Flavoprotein_Rdt"/>
</dbReference>
<accession>J7S6C6</accession>
<dbReference type="PROSITE" id="PS50255">
    <property type="entry name" value="CYTOCHROME_B5_2"/>
    <property type="match status" value="1"/>
</dbReference>
<protein>
    <recommendedName>
        <fullName evidence="6">Cytochrome b5 heme-binding domain-containing protein</fullName>
    </recommendedName>
</protein>
<keyword evidence="1 4" id="KW-0349">Heme</keyword>
<comment type="similarity">
    <text evidence="4">Belongs to the cytochrome b5 family.</text>
</comment>
<dbReference type="Proteomes" id="UP000006310">
    <property type="component" value="Chromosome 3"/>
</dbReference>
<name>J7S6C6_HUIN7</name>
<feature type="region of interest" description="Disordered" evidence="5">
    <location>
        <begin position="16"/>
        <end position="35"/>
    </location>
</feature>
<dbReference type="PANTHER" id="PTHR46237:SF1">
    <property type="entry name" value="CYTOCHROME B5 REDUCTASE 4"/>
    <property type="match status" value="1"/>
</dbReference>
<feature type="domain" description="Cytochrome b5 heme-binding" evidence="6">
    <location>
        <begin position="96"/>
        <end position="178"/>
    </location>
</feature>
<dbReference type="AlphaFoldDB" id="J7S6C6"/>
<dbReference type="InterPro" id="IPR036400">
    <property type="entry name" value="Cyt_B5-like_heme/steroid_sf"/>
</dbReference>
<evidence type="ECO:0000256" key="4">
    <source>
        <dbReference type="RuleBase" id="RU362121"/>
    </source>
</evidence>
<evidence type="ECO:0000256" key="1">
    <source>
        <dbReference type="ARBA" id="ARBA00022617"/>
    </source>
</evidence>
<dbReference type="OMA" id="YCITDYL"/>
<sequence>MDPPEIRKPSVRIVTNGSNALPNRNNTGTAKRKKVRLQPGHSALDWSHKVVTDGAKGLLITGLDTLVQDSEFQRLNAGTVMNQVAHRIPTYKIRPLMAINSKILKNHQDYLSKHDFWAVYKGKVYCLSYYLDFHPGGIEIIIDHATRDPPDIRGAFDRYHRWVSAEKLLETCLVGKYVED</sequence>
<evidence type="ECO:0000256" key="5">
    <source>
        <dbReference type="SAM" id="MobiDB-lite"/>
    </source>
</evidence>
<gene>
    <name evidence="7" type="primary">KNAG0C05780</name>
    <name evidence="7" type="ordered locus">KNAG_0C05780</name>
</gene>
<dbReference type="SMART" id="SM01117">
    <property type="entry name" value="Cyt-b5"/>
    <property type="match status" value="1"/>
</dbReference>
<dbReference type="EMBL" id="HE978316">
    <property type="protein sequence ID" value="CCK69676.1"/>
    <property type="molecule type" value="Genomic_DNA"/>
</dbReference>
<dbReference type="HOGENOM" id="CLU_046313_2_3_1"/>
<evidence type="ECO:0000313" key="8">
    <source>
        <dbReference type="Proteomes" id="UP000006310"/>
    </source>
</evidence>
<dbReference type="OrthoDB" id="432299at2759"/>
<dbReference type="RefSeq" id="XP_022463922.1">
    <property type="nucleotide sequence ID" value="XM_022607313.1"/>
</dbReference>
<dbReference type="InterPro" id="IPR018506">
    <property type="entry name" value="Cyt_B5_heme-BS"/>
</dbReference>
<dbReference type="GO" id="GO:0005737">
    <property type="term" value="C:cytoplasm"/>
    <property type="evidence" value="ECO:0007669"/>
    <property type="project" value="TreeGrafter"/>
</dbReference>
<proteinExistence type="inferred from homology"/>